<evidence type="ECO:0000313" key="2">
    <source>
        <dbReference type="Proteomes" id="UP000238157"/>
    </source>
</evidence>
<proteinExistence type="predicted"/>
<organism evidence="1 2">
    <name type="scientific">Mongoliibacter ruber</name>
    <dbReference type="NCBI Taxonomy" id="1750599"/>
    <lineage>
        <taxon>Bacteria</taxon>
        <taxon>Pseudomonadati</taxon>
        <taxon>Bacteroidota</taxon>
        <taxon>Cytophagia</taxon>
        <taxon>Cytophagales</taxon>
        <taxon>Cyclobacteriaceae</taxon>
        <taxon>Mongoliibacter</taxon>
    </lineage>
</organism>
<comment type="caution">
    <text evidence="1">The sequence shown here is derived from an EMBL/GenBank/DDBJ whole genome shotgun (WGS) entry which is preliminary data.</text>
</comment>
<dbReference type="AlphaFoldDB" id="A0A2T0WV82"/>
<evidence type="ECO:0000313" key="1">
    <source>
        <dbReference type="EMBL" id="PRY90602.1"/>
    </source>
</evidence>
<dbReference type="EMBL" id="PVTR01000001">
    <property type="protein sequence ID" value="PRY90602.1"/>
    <property type="molecule type" value="Genomic_DNA"/>
</dbReference>
<gene>
    <name evidence="1" type="ORF">CLW00_101266</name>
</gene>
<sequence>MLQEYEVYFEFFGKKMKSKVLANSIEQAKEQILDKVNFHKVEAAKDSELNDAINGMNEVIDALQSLKELKEKLDTLKKRT</sequence>
<dbReference type="Proteomes" id="UP000238157">
    <property type="component" value="Unassembled WGS sequence"/>
</dbReference>
<reference evidence="1 2" key="1">
    <citation type="submission" date="2018-03" db="EMBL/GenBank/DDBJ databases">
        <title>Genomic Encyclopedia of Archaeal and Bacterial Type Strains, Phase II (KMG-II): from individual species to whole genera.</title>
        <authorList>
            <person name="Goeker M."/>
        </authorList>
    </citation>
    <scope>NUCLEOTIDE SEQUENCE [LARGE SCALE GENOMIC DNA]</scope>
    <source>
        <strain evidence="1 2">DSM 27929</strain>
    </source>
</reference>
<accession>A0A2T0WV82</accession>
<keyword evidence="2" id="KW-1185">Reference proteome</keyword>
<dbReference type="RefSeq" id="WP_106131842.1">
    <property type="nucleotide sequence ID" value="NZ_PVTR01000001.1"/>
</dbReference>
<name>A0A2T0WV82_9BACT</name>
<protein>
    <submittedName>
        <fullName evidence="1">Uncharacterized protein</fullName>
    </submittedName>
</protein>